<dbReference type="GO" id="GO:0000795">
    <property type="term" value="C:synaptonemal complex"/>
    <property type="evidence" value="ECO:0007669"/>
    <property type="project" value="InterPro"/>
</dbReference>
<dbReference type="SUPFAM" id="SSF57850">
    <property type="entry name" value="RING/U-box"/>
    <property type="match status" value="1"/>
</dbReference>
<keyword evidence="1" id="KW-0862">Zinc</keyword>
<name>A0A9W7W6Z3_9PEZI</name>
<evidence type="ECO:0000256" key="1">
    <source>
        <dbReference type="PROSITE-ProRule" id="PRU00175"/>
    </source>
</evidence>
<feature type="compositionally biased region" description="Polar residues" evidence="2">
    <location>
        <begin position="255"/>
        <end position="269"/>
    </location>
</feature>
<dbReference type="InterPro" id="IPR042448">
    <property type="entry name" value="CCNB1IP1"/>
</dbReference>
<dbReference type="Gene3D" id="3.30.40.10">
    <property type="entry name" value="Zinc/RING finger domain, C3HC4 (zinc finger)"/>
    <property type="match status" value="1"/>
</dbReference>
<evidence type="ECO:0000313" key="5">
    <source>
        <dbReference type="Proteomes" id="UP001138500"/>
    </source>
</evidence>
<protein>
    <submittedName>
        <fullName evidence="4">Chiasma assembly</fullName>
    </submittedName>
</protein>
<keyword evidence="5" id="KW-1185">Reference proteome</keyword>
<evidence type="ECO:0000259" key="3">
    <source>
        <dbReference type="PROSITE" id="PS50089"/>
    </source>
</evidence>
<organism evidence="4 5">
    <name type="scientific">Teratosphaeria destructans</name>
    <dbReference type="NCBI Taxonomy" id="418781"/>
    <lineage>
        <taxon>Eukaryota</taxon>
        <taxon>Fungi</taxon>
        <taxon>Dikarya</taxon>
        <taxon>Ascomycota</taxon>
        <taxon>Pezizomycotina</taxon>
        <taxon>Dothideomycetes</taxon>
        <taxon>Dothideomycetidae</taxon>
        <taxon>Mycosphaerellales</taxon>
        <taxon>Teratosphaeriaceae</taxon>
        <taxon>Teratosphaeria</taxon>
    </lineage>
</organism>
<reference evidence="4 5" key="2">
    <citation type="journal article" date="2021" name="Curr. Genet.">
        <title>Genetic response to nitrogen starvation in the aggressive Eucalyptus foliar pathogen Teratosphaeria destructans.</title>
        <authorList>
            <person name="Havenga M."/>
            <person name="Wingfield B.D."/>
            <person name="Wingfield M.J."/>
            <person name="Dreyer L.L."/>
            <person name="Roets F."/>
            <person name="Aylward J."/>
        </authorList>
    </citation>
    <scope>NUCLEOTIDE SEQUENCE [LARGE SCALE GENOMIC DNA]</scope>
    <source>
        <strain evidence="4">CMW44962</strain>
    </source>
</reference>
<dbReference type="PROSITE" id="PS50089">
    <property type="entry name" value="ZF_RING_2"/>
    <property type="match status" value="1"/>
</dbReference>
<feature type="region of interest" description="Disordered" evidence="2">
    <location>
        <begin position="358"/>
        <end position="378"/>
    </location>
</feature>
<dbReference type="GO" id="GO:0007131">
    <property type="term" value="P:reciprocal meiotic recombination"/>
    <property type="evidence" value="ECO:0007669"/>
    <property type="project" value="InterPro"/>
</dbReference>
<dbReference type="InterPro" id="IPR001841">
    <property type="entry name" value="Znf_RING"/>
</dbReference>
<accession>A0A9W7W6Z3</accession>
<dbReference type="InterPro" id="IPR013083">
    <property type="entry name" value="Znf_RING/FYVE/PHD"/>
</dbReference>
<dbReference type="GO" id="GO:0008270">
    <property type="term" value="F:zinc ion binding"/>
    <property type="evidence" value="ECO:0007669"/>
    <property type="project" value="UniProtKB-KW"/>
</dbReference>
<feature type="region of interest" description="Disordered" evidence="2">
    <location>
        <begin position="222"/>
        <end position="296"/>
    </location>
</feature>
<dbReference type="Pfam" id="PF14634">
    <property type="entry name" value="zf-RING_5"/>
    <property type="match status" value="1"/>
</dbReference>
<keyword evidence="1" id="KW-0479">Metal-binding</keyword>
<sequence>MDFALRCNSLKCREQLHDRAVVTTCSHIFCVPCSESLGLTSPNGSARLCPACQTQLINPDDAVITQLNPTEDYKTSVLSGFSPNIIMECASRGLSFYSYQTTQEIVYQEYLAKSLTDKYSSLSSQMDKVVHDANAEILSLRDKMSGKLHRIFPLDHQGQRQAAMHLEQKELEQKNHDLGEAYRDKSKQQQQLQRLYTSMKQQQLAAGIELAAEHNAEHVLQSAGVGKQAKGNAHDRHRLNRAGSNGSGGSGGQSRTIHQWESRQQQAQGSRAGFGTGRSAPVPSTPSVHRAPLPLHVNNGTVIGTRRLHSNATEYQHPQGTFRGPVLSQIDPNVYGNSTATGYGMSAGVKVGRQQGGPIGRNGLGASSHGEYGGLGIH</sequence>
<keyword evidence="1" id="KW-0863">Zinc-finger</keyword>
<dbReference type="EMBL" id="RIBY02000169">
    <property type="protein sequence ID" value="KAH9845015.1"/>
    <property type="molecule type" value="Genomic_DNA"/>
</dbReference>
<dbReference type="PANTHER" id="PTHR14305:SF0">
    <property type="entry name" value="E3 UBIQUITIN-PROTEIN LIGASE CCNB1IP1"/>
    <property type="match status" value="1"/>
</dbReference>
<reference evidence="4 5" key="1">
    <citation type="journal article" date="2018" name="IMA Fungus">
        <title>IMA Genome-F 10: Nine draft genome sequences of Claviceps purpurea s.lat., including C. arundinis, C. humidiphila, and C. cf. spartinae, pseudomolecules for the pitch canker pathogen Fusarium circinatum, draft genome of Davidsoniella eucalypti, Grosmannia galeiformis, Quambalaria eucalypti, and Teratosphaeria destructans.</title>
        <authorList>
            <person name="Wingfield B.D."/>
            <person name="Liu M."/>
            <person name="Nguyen H.D."/>
            <person name="Lane F.A."/>
            <person name="Morgan S.W."/>
            <person name="De Vos L."/>
            <person name="Wilken P.M."/>
            <person name="Duong T.A."/>
            <person name="Aylward J."/>
            <person name="Coetzee M.P."/>
            <person name="Dadej K."/>
            <person name="De Beer Z.W."/>
            <person name="Findlay W."/>
            <person name="Havenga M."/>
            <person name="Kolarik M."/>
            <person name="Menzies J.G."/>
            <person name="Naidoo K."/>
            <person name="Pochopski O."/>
            <person name="Shoukouhi P."/>
            <person name="Santana Q.C."/>
            <person name="Seifert K.A."/>
            <person name="Soal N."/>
            <person name="Steenkamp E.T."/>
            <person name="Tatham C.T."/>
            <person name="van der Nest M.A."/>
            <person name="Wingfield M.J."/>
        </authorList>
    </citation>
    <scope>NUCLEOTIDE SEQUENCE [LARGE SCALE GENOMIC DNA]</scope>
    <source>
        <strain evidence="4">CMW44962</strain>
    </source>
</reference>
<dbReference type="AlphaFoldDB" id="A0A9W7W6Z3"/>
<evidence type="ECO:0000256" key="2">
    <source>
        <dbReference type="SAM" id="MobiDB-lite"/>
    </source>
</evidence>
<dbReference type="OrthoDB" id="441210at2759"/>
<gene>
    <name evidence="4" type="ORF">Tdes44962_MAKER06937</name>
</gene>
<evidence type="ECO:0000313" key="4">
    <source>
        <dbReference type="EMBL" id="KAH9845015.1"/>
    </source>
</evidence>
<dbReference type="PANTHER" id="PTHR14305">
    <property type="entry name" value="E3 UBIQUITIN-PROTEIN LIGASE CCNB1IP1"/>
    <property type="match status" value="1"/>
</dbReference>
<dbReference type="Proteomes" id="UP001138500">
    <property type="component" value="Unassembled WGS sequence"/>
</dbReference>
<proteinExistence type="predicted"/>
<feature type="domain" description="RING-type" evidence="3">
    <location>
        <begin position="12"/>
        <end position="53"/>
    </location>
</feature>
<dbReference type="GO" id="GO:0061630">
    <property type="term" value="F:ubiquitin protein ligase activity"/>
    <property type="evidence" value="ECO:0007669"/>
    <property type="project" value="InterPro"/>
</dbReference>
<comment type="caution">
    <text evidence="4">The sequence shown here is derived from an EMBL/GenBank/DDBJ whole genome shotgun (WGS) entry which is preliminary data.</text>
</comment>